<dbReference type="Gene3D" id="2.40.10.10">
    <property type="entry name" value="Trypsin-like serine proteases"/>
    <property type="match status" value="1"/>
</dbReference>
<dbReference type="Proteomes" id="UP000053660">
    <property type="component" value="Unassembled WGS sequence"/>
</dbReference>
<dbReference type="PANTHER" id="PTHR24252">
    <property type="entry name" value="ACROSIN-RELATED"/>
    <property type="match status" value="1"/>
</dbReference>
<evidence type="ECO:0000313" key="4">
    <source>
        <dbReference type="EMBL" id="KHJ79500.1"/>
    </source>
</evidence>
<sequence length="133" mass="14762">MLIISILAISISSTIAFECGISTNPQHDKIWRPFRENARKSPISKKIRVLIVGGTAAPPDAWPWHALIKYRSLYDGKLYVCGGSLISSHYILTAAHCAIEMSVDHTVVSIGTTRSSDQSPEATYNVHQFVFWC</sequence>
<evidence type="ECO:0000256" key="2">
    <source>
        <dbReference type="SAM" id="SignalP"/>
    </source>
</evidence>
<feature type="chain" id="PRO_5002082311" description="Peptidase S1 domain-containing protein" evidence="2">
    <location>
        <begin position="17"/>
        <end position="133"/>
    </location>
</feature>
<dbReference type="OrthoDB" id="5877580at2759"/>
<dbReference type="GO" id="GO:0007340">
    <property type="term" value="P:acrosome reaction"/>
    <property type="evidence" value="ECO:0007669"/>
    <property type="project" value="TreeGrafter"/>
</dbReference>
<dbReference type="InterPro" id="IPR001254">
    <property type="entry name" value="Trypsin_dom"/>
</dbReference>
<keyword evidence="1" id="KW-1015">Disulfide bond</keyword>
<dbReference type="GO" id="GO:0006508">
    <property type="term" value="P:proteolysis"/>
    <property type="evidence" value="ECO:0007669"/>
    <property type="project" value="InterPro"/>
</dbReference>
<evidence type="ECO:0000313" key="5">
    <source>
        <dbReference type="Proteomes" id="UP000053660"/>
    </source>
</evidence>
<dbReference type="AlphaFoldDB" id="A0A0B1S8D5"/>
<dbReference type="InterPro" id="IPR043504">
    <property type="entry name" value="Peptidase_S1_PA_chymotrypsin"/>
</dbReference>
<reference evidence="4 5" key="1">
    <citation type="submission" date="2014-03" db="EMBL/GenBank/DDBJ databases">
        <title>Draft genome of the hookworm Oesophagostomum dentatum.</title>
        <authorList>
            <person name="Mitreva M."/>
        </authorList>
    </citation>
    <scope>NUCLEOTIDE SEQUENCE [LARGE SCALE GENOMIC DNA]</scope>
    <source>
        <strain evidence="4 5">OD-Hann</strain>
    </source>
</reference>
<dbReference type="GO" id="GO:0004252">
    <property type="term" value="F:serine-type endopeptidase activity"/>
    <property type="evidence" value="ECO:0007669"/>
    <property type="project" value="InterPro"/>
</dbReference>
<accession>A0A0B1S8D5</accession>
<proteinExistence type="predicted"/>
<dbReference type="PROSITE" id="PS00134">
    <property type="entry name" value="TRYPSIN_HIS"/>
    <property type="match status" value="1"/>
</dbReference>
<dbReference type="Pfam" id="PF00089">
    <property type="entry name" value="Trypsin"/>
    <property type="match status" value="1"/>
</dbReference>
<evidence type="ECO:0000259" key="3">
    <source>
        <dbReference type="Pfam" id="PF00089"/>
    </source>
</evidence>
<dbReference type="InterPro" id="IPR009003">
    <property type="entry name" value="Peptidase_S1_PA"/>
</dbReference>
<gene>
    <name evidence="4" type="ORF">OESDEN_20851</name>
</gene>
<dbReference type="EMBL" id="KN604720">
    <property type="protein sequence ID" value="KHJ79500.1"/>
    <property type="molecule type" value="Genomic_DNA"/>
</dbReference>
<protein>
    <recommendedName>
        <fullName evidence="3">Peptidase S1 domain-containing protein</fullName>
    </recommendedName>
</protein>
<dbReference type="InterPro" id="IPR018114">
    <property type="entry name" value="TRYPSIN_HIS"/>
</dbReference>
<evidence type="ECO:0000256" key="1">
    <source>
        <dbReference type="ARBA" id="ARBA00023157"/>
    </source>
</evidence>
<keyword evidence="2" id="KW-0732">Signal</keyword>
<organism evidence="4 5">
    <name type="scientific">Oesophagostomum dentatum</name>
    <name type="common">Nodular worm</name>
    <dbReference type="NCBI Taxonomy" id="61180"/>
    <lineage>
        <taxon>Eukaryota</taxon>
        <taxon>Metazoa</taxon>
        <taxon>Ecdysozoa</taxon>
        <taxon>Nematoda</taxon>
        <taxon>Chromadorea</taxon>
        <taxon>Rhabditida</taxon>
        <taxon>Rhabditina</taxon>
        <taxon>Rhabditomorpha</taxon>
        <taxon>Strongyloidea</taxon>
        <taxon>Strongylidae</taxon>
        <taxon>Oesophagostomum</taxon>
    </lineage>
</organism>
<feature type="domain" description="Peptidase S1" evidence="3">
    <location>
        <begin position="51"/>
        <end position="130"/>
    </location>
</feature>
<dbReference type="SUPFAM" id="SSF50494">
    <property type="entry name" value="Trypsin-like serine proteases"/>
    <property type="match status" value="1"/>
</dbReference>
<feature type="signal peptide" evidence="2">
    <location>
        <begin position="1"/>
        <end position="16"/>
    </location>
</feature>
<name>A0A0B1S8D5_OESDE</name>
<keyword evidence="5" id="KW-1185">Reference proteome</keyword>
<dbReference type="PANTHER" id="PTHR24252:SF8">
    <property type="entry name" value="ACROSIN"/>
    <property type="match status" value="1"/>
</dbReference>